<dbReference type="Proteomes" id="UP000275408">
    <property type="component" value="Unassembled WGS sequence"/>
</dbReference>
<feature type="compositionally biased region" description="Basic and acidic residues" evidence="2">
    <location>
        <begin position="64"/>
        <end position="76"/>
    </location>
</feature>
<protein>
    <submittedName>
        <fullName evidence="3">Uncharacterized protein</fullName>
    </submittedName>
</protein>
<feature type="region of interest" description="Disordered" evidence="2">
    <location>
        <begin position="42"/>
        <end position="85"/>
    </location>
</feature>
<gene>
    <name evidence="3" type="ORF">pdam_00010559</name>
</gene>
<evidence type="ECO:0000313" key="3">
    <source>
        <dbReference type="EMBL" id="RMX61110.1"/>
    </source>
</evidence>
<reference evidence="3 4" key="1">
    <citation type="journal article" date="2018" name="Sci. Rep.">
        <title>Comparative analysis of the Pocillopora damicornis genome highlights role of immune system in coral evolution.</title>
        <authorList>
            <person name="Cunning R."/>
            <person name="Bay R.A."/>
            <person name="Gillette P."/>
            <person name="Baker A.C."/>
            <person name="Traylor-Knowles N."/>
        </authorList>
    </citation>
    <scope>NUCLEOTIDE SEQUENCE [LARGE SCALE GENOMIC DNA]</scope>
    <source>
        <strain evidence="3">RSMAS</strain>
        <tissue evidence="3">Whole animal</tissue>
    </source>
</reference>
<keyword evidence="4" id="KW-1185">Reference proteome</keyword>
<dbReference type="AlphaFoldDB" id="A0A3M6V5F4"/>
<comment type="caution">
    <text evidence="3">The sequence shown here is derived from an EMBL/GenBank/DDBJ whole genome shotgun (WGS) entry which is preliminary data.</text>
</comment>
<dbReference type="InterPro" id="IPR032736">
    <property type="entry name" value="Hinderin"/>
</dbReference>
<feature type="compositionally biased region" description="Basic and acidic residues" evidence="2">
    <location>
        <begin position="390"/>
        <end position="406"/>
    </location>
</feature>
<evidence type="ECO:0000313" key="4">
    <source>
        <dbReference type="Proteomes" id="UP000275408"/>
    </source>
</evidence>
<feature type="compositionally biased region" description="Basic residues" evidence="2">
    <location>
        <begin position="49"/>
        <end position="60"/>
    </location>
</feature>
<evidence type="ECO:0000256" key="1">
    <source>
        <dbReference type="SAM" id="Coils"/>
    </source>
</evidence>
<dbReference type="OrthoDB" id="5972940at2759"/>
<keyword evidence="1" id="KW-0175">Coiled coil</keyword>
<feature type="compositionally biased region" description="Basic and acidic residues" evidence="2">
    <location>
        <begin position="241"/>
        <end position="250"/>
    </location>
</feature>
<proteinExistence type="predicted"/>
<feature type="compositionally biased region" description="Low complexity" evidence="2">
    <location>
        <begin position="198"/>
        <end position="218"/>
    </location>
</feature>
<feature type="region of interest" description="Disordered" evidence="2">
    <location>
        <begin position="377"/>
        <end position="406"/>
    </location>
</feature>
<dbReference type="PANTHER" id="PTHR28375:SF1">
    <property type="entry name" value="PROTEIN HINDERIN"/>
    <property type="match status" value="1"/>
</dbReference>
<accession>A0A3M6V5F4</accession>
<dbReference type="Pfam" id="PF15369">
    <property type="entry name" value="KIAA1328"/>
    <property type="match status" value="1"/>
</dbReference>
<organism evidence="3 4">
    <name type="scientific">Pocillopora damicornis</name>
    <name type="common">Cauliflower coral</name>
    <name type="synonym">Millepora damicornis</name>
    <dbReference type="NCBI Taxonomy" id="46731"/>
    <lineage>
        <taxon>Eukaryota</taxon>
        <taxon>Metazoa</taxon>
        <taxon>Cnidaria</taxon>
        <taxon>Anthozoa</taxon>
        <taxon>Hexacorallia</taxon>
        <taxon>Scleractinia</taxon>
        <taxon>Astrocoeniina</taxon>
        <taxon>Pocilloporidae</taxon>
        <taxon>Pocillopora</taxon>
    </lineage>
</organism>
<dbReference type="EMBL" id="RCHS01000078">
    <property type="protein sequence ID" value="RMX61110.1"/>
    <property type="molecule type" value="Genomic_DNA"/>
</dbReference>
<feature type="coiled-coil region" evidence="1">
    <location>
        <begin position="121"/>
        <end position="173"/>
    </location>
</feature>
<name>A0A3M6V5F4_POCDA</name>
<dbReference type="PANTHER" id="PTHR28375">
    <property type="entry name" value="PROTEIN HINDERIN"/>
    <property type="match status" value="1"/>
</dbReference>
<evidence type="ECO:0000256" key="2">
    <source>
        <dbReference type="SAM" id="MobiDB-lite"/>
    </source>
</evidence>
<sequence length="406" mass="45254">MAAKVKRASRTNVFWSKDPDDQDERIVKVHVPGVAPEARLNIKNPMVRKPVHMIKPRVSTHQKSLHDSLDKREQEMSRSGLSTKTVSDSLDDFGKGYFERRGKEKQELSLKELNPQDKKRVANLVKELAKVGEERQLAEERIKEERLAFEERLAILQEEYDAVIKEKAYLQNRFMELQALLVKYQANRRTPSPRKTTKTPTSEGQEQVSVGSVLSSLSPKKPAHFSPSKQPLTEIPGNTKPDTDNGEHTEEKLKANSFQGSLSQQVMNREQEDQKLQTIAHQDNVTEGDKRGFCPGQAPLASNVQSKSKCHPVATSSKVQSTDIQLSSSQKEGLSYKSAESSGTIWNTAIHPKSPSADSLLSAARVVLGMMSQYPLPAKPLISMSGDGDPGLRSDGKVPPRKNEDR</sequence>
<feature type="region of interest" description="Disordered" evidence="2">
    <location>
        <begin position="188"/>
        <end position="250"/>
    </location>
</feature>
<dbReference type="STRING" id="46731.A0A3M6V5F4"/>